<protein>
    <submittedName>
        <fullName evidence="3">DevR family CRISPR-associated autoregulator</fullName>
    </submittedName>
</protein>
<reference evidence="3" key="1">
    <citation type="journal article" date="2020" name="mSystems">
        <title>Genome- and Community-Level Interaction Insights into Carbon Utilization and Element Cycling Functions of Hydrothermarchaeota in Hydrothermal Sediment.</title>
        <authorList>
            <person name="Zhou Z."/>
            <person name="Liu Y."/>
            <person name="Xu W."/>
            <person name="Pan J."/>
            <person name="Luo Z.H."/>
            <person name="Li M."/>
        </authorList>
    </citation>
    <scope>NUCLEOTIDE SEQUENCE [LARGE SCALE GENOMIC DNA]</scope>
    <source>
        <strain evidence="4">SpSt-626</strain>
        <strain evidence="3">SpSt-695</strain>
    </source>
</reference>
<dbReference type="NCBIfam" id="TIGR01875">
    <property type="entry name" value="cas_MJ0381"/>
    <property type="match status" value="1"/>
</dbReference>
<evidence type="ECO:0000256" key="1">
    <source>
        <dbReference type="ARBA" id="ARBA00023118"/>
    </source>
</evidence>
<organism evidence="3">
    <name type="scientific">candidate division WOR-3 bacterium</name>
    <dbReference type="NCBI Taxonomy" id="2052148"/>
    <lineage>
        <taxon>Bacteria</taxon>
        <taxon>Bacteria division WOR-3</taxon>
    </lineage>
</organism>
<evidence type="ECO:0000313" key="4">
    <source>
        <dbReference type="EMBL" id="HGM97549.1"/>
    </source>
</evidence>
<dbReference type="PANTHER" id="PTHR37459">
    <property type="match status" value="1"/>
</dbReference>
<gene>
    <name evidence="4" type="ORF">ENT96_00660</name>
    <name evidence="3" type="ORF">ENU72_00930</name>
</gene>
<dbReference type="PANTHER" id="PTHR37459:SF1">
    <property type="entry name" value="CRISPR-ASSOCIATED PROTEIN CAS7_CST2_DEVR"/>
    <property type="match status" value="1"/>
</dbReference>
<dbReference type="AlphaFoldDB" id="A0A7V3ZSM8"/>
<comment type="caution">
    <text evidence="3">The sequence shown here is derived from an EMBL/GenBank/DDBJ whole genome shotgun (WGS) entry which is preliminary data.</text>
</comment>
<proteinExistence type="predicted"/>
<dbReference type="InterPro" id="IPR052681">
    <property type="entry name" value="CRISPR-Cas7/Cst2/DevR"/>
</dbReference>
<dbReference type="InterPro" id="IPR010154">
    <property type="entry name" value="CRISPR-assoc_Cas7/Cst2/DevR"/>
</dbReference>
<dbReference type="GO" id="GO:0051607">
    <property type="term" value="P:defense response to virus"/>
    <property type="evidence" value="ECO:0007669"/>
    <property type="project" value="UniProtKB-KW"/>
</dbReference>
<evidence type="ECO:0000313" key="3">
    <source>
        <dbReference type="EMBL" id="HGK53570.1"/>
    </source>
</evidence>
<dbReference type="EMBL" id="DTAR01000058">
    <property type="protein sequence ID" value="HGM97549.1"/>
    <property type="molecule type" value="Genomic_DNA"/>
</dbReference>
<comment type="function">
    <text evidence="2">CRISPR (clustered regularly interspaced short palindromic repeat) is an adaptive immune system that provides protection against mobile genetic elements (viruses, transposable elements and conjugative plasmids). CRISPR clusters contain spacers, sequences complementary to antecedent mobile elements, and target invading nucleic acids. CRISPR clusters are transcribed and processed into CRISPR RNA (crRNA).</text>
</comment>
<accession>A0A7V3ZSM8</accession>
<dbReference type="EMBL" id="DTDP01000036">
    <property type="protein sequence ID" value="HGK53570.1"/>
    <property type="molecule type" value="Genomic_DNA"/>
</dbReference>
<evidence type="ECO:0000256" key="2">
    <source>
        <dbReference type="ARBA" id="ARBA00025626"/>
    </source>
</evidence>
<dbReference type="Pfam" id="PF01905">
    <property type="entry name" value="DevR"/>
    <property type="match status" value="1"/>
</dbReference>
<sequence length="311" mass="34734">MLKFVTFAVKLQLNVHDFNNEAVAGNVTDIRIMEFLDEEGKRIEAPAVSGRMLKHWHYEGMRHLILNGPYKDIIPLCEGCKAGEPIRPGEIENNRLIQVSKPEEEAIQSCVVCDIHGYLIAQRAEGEGDRGVSARRTSRAMFSWLMPVLGFDTASKQVIHNRVSFDPSVMIPFYKSYASGVYAFVSALDVDRIGLVELNLGSENPYAVEDNVRKERIKVAIEAYRLMLSGQIGASLSHAIPHVNPVEVLVAYSEKGPLPFPVSPMYLDYISKTRGLMPEDATLLYWGSDTPEGVIKKNSINEILNELLSKI</sequence>
<name>A0A7V3ZSM8_UNCW3</name>
<keyword evidence="1" id="KW-0051">Antiviral defense</keyword>